<dbReference type="GeneID" id="14013713"/>
<evidence type="ECO:0000313" key="1">
    <source>
        <dbReference type="EMBL" id="AEJ81544.1"/>
    </source>
</evidence>
<dbReference type="EMBL" id="HQ728266">
    <property type="protein sequence ID" value="AEJ81544.1"/>
    <property type="molecule type" value="Genomic_DNA"/>
</dbReference>
<dbReference type="InterPro" id="IPR057903">
    <property type="entry name" value="Phage_N4_Gp8"/>
</dbReference>
<reference evidence="1 2" key="1">
    <citation type="journal article" date="2011" name="Appl. Environ. Microbiol.">
        <title>Novel Virulent and Broad-Host-Range Erwinia amylovora Bacteriophages Reveal a High Degree of Mosaicism and a Relationship to Enterobacteriaceae Phages.</title>
        <authorList>
            <person name="Born Y."/>
            <person name="Fieseler L."/>
            <person name="Marazzi J."/>
            <person name="Lurz R."/>
            <person name="Duffy B."/>
            <person name="Loessner M.J."/>
        </authorList>
    </citation>
    <scope>NUCLEOTIDE SEQUENCE [LARGE SCALE GENOMIC DNA]</scope>
</reference>
<name>G0YQB7_9CAUD</name>
<keyword evidence="2" id="KW-1185">Reference proteome</keyword>
<proteinExistence type="predicted"/>
<dbReference type="RefSeq" id="YP_007005761.1">
    <property type="nucleotide sequence ID" value="NC_019514.1"/>
</dbReference>
<dbReference type="Pfam" id="PF25713">
    <property type="entry name" value="N4_GP8"/>
    <property type="match status" value="1"/>
</dbReference>
<protein>
    <submittedName>
        <fullName evidence="1">Gp025</fullName>
    </submittedName>
</protein>
<evidence type="ECO:0000313" key="2">
    <source>
        <dbReference type="Proteomes" id="UP000008893"/>
    </source>
</evidence>
<sequence>MSIKPIVHEYKVHYSRAERVWSVSTKKGLTHLIRLNTKFYYVDKKPYRYLRDAIMAVLLRDEVV</sequence>
<accession>G0YQB7</accession>
<dbReference type="KEGG" id="vg:14013713"/>
<organism evidence="1 2">
    <name type="scientific">Erwinia phage vB_EamP-S6</name>
    <dbReference type="NCBI Taxonomy" id="1051675"/>
    <lineage>
        <taxon>Viruses</taxon>
        <taxon>Duplodnaviria</taxon>
        <taxon>Heunggongvirae</taxon>
        <taxon>Uroviricota</taxon>
        <taxon>Caudoviricetes</taxon>
        <taxon>Schitoviridae</taxon>
        <taxon>Waedenswilvirus</taxon>
        <taxon>Waedenswilvirus S6</taxon>
    </lineage>
</organism>
<dbReference type="Proteomes" id="UP000008893">
    <property type="component" value="Segment"/>
</dbReference>